<keyword evidence="2" id="KW-1185">Reference proteome</keyword>
<evidence type="ECO:0000313" key="2">
    <source>
        <dbReference type="Proteomes" id="UP000228740"/>
    </source>
</evidence>
<evidence type="ECO:0000313" key="1">
    <source>
        <dbReference type="EMBL" id="PJJ62946.1"/>
    </source>
</evidence>
<reference evidence="1 2" key="1">
    <citation type="submission" date="2017-11" db="EMBL/GenBank/DDBJ databases">
        <title>Genomic Encyclopedia of Archaeal and Bacterial Type Strains, Phase II (KMG-II): From Individual Species to Whole Genera.</title>
        <authorList>
            <person name="Goeker M."/>
        </authorList>
    </citation>
    <scope>NUCLEOTIDE SEQUENCE [LARGE SCALE GENOMIC DNA]</scope>
    <source>
        <strain evidence="1 2">DSM 27617</strain>
    </source>
</reference>
<accession>A0A2M9BY03</accession>
<dbReference type="OrthoDB" id="1257466at2"/>
<dbReference type="EMBL" id="PGFD01000003">
    <property type="protein sequence ID" value="PJJ62946.1"/>
    <property type="molecule type" value="Genomic_DNA"/>
</dbReference>
<dbReference type="InterPro" id="IPR011990">
    <property type="entry name" value="TPR-like_helical_dom_sf"/>
</dbReference>
<dbReference type="RefSeq" id="WP_100378076.1">
    <property type="nucleotide sequence ID" value="NZ_PGFD01000003.1"/>
</dbReference>
<name>A0A2M9BY03_9FLAO</name>
<dbReference type="AlphaFoldDB" id="A0A2M9BY03"/>
<gene>
    <name evidence="1" type="ORF">CLV73_3463</name>
</gene>
<protein>
    <recommendedName>
        <fullName evidence="3">Tetratricopeptide repeat protein</fullName>
    </recommendedName>
</protein>
<sequence length="150" mass="17322">MKKVLQIIILIIGLLLVGAIVKYKLFTDNDNKFYKDGWTAYENNQYDLTIFYLSHVDKNKFPDIVAPLGFSYLQKQDFGNAITSLQEAYDKKIGEKEGYYDKISNSLGICYMQKGDLDKSRFFLQQAEKLGNPDSKRNLKILDSLQQNTK</sequence>
<evidence type="ECO:0008006" key="3">
    <source>
        <dbReference type="Google" id="ProtNLM"/>
    </source>
</evidence>
<comment type="caution">
    <text evidence="1">The sequence shown here is derived from an EMBL/GenBank/DDBJ whole genome shotgun (WGS) entry which is preliminary data.</text>
</comment>
<proteinExistence type="predicted"/>
<organism evidence="1 2">
    <name type="scientific">Chryseobacterium geocarposphaerae</name>
    <dbReference type="NCBI Taxonomy" id="1416776"/>
    <lineage>
        <taxon>Bacteria</taxon>
        <taxon>Pseudomonadati</taxon>
        <taxon>Bacteroidota</taxon>
        <taxon>Flavobacteriia</taxon>
        <taxon>Flavobacteriales</taxon>
        <taxon>Weeksellaceae</taxon>
        <taxon>Chryseobacterium group</taxon>
        <taxon>Chryseobacterium</taxon>
    </lineage>
</organism>
<dbReference type="Proteomes" id="UP000228740">
    <property type="component" value="Unassembled WGS sequence"/>
</dbReference>
<dbReference type="SUPFAM" id="SSF48452">
    <property type="entry name" value="TPR-like"/>
    <property type="match status" value="1"/>
</dbReference>
<dbReference type="Gene3D" id="1.25.40.10">
    <property type="entry name" value="Tetratricopeptide repeat domain"/>
    <property type="match status" value="1"/>
</dbReference>